<accession>A0A2R3QFA1</accession>
<evidence type="ECO:0000313" key="2">
    <source>
        <dbReference type="EMBL" id="AVO50364.1"/>
    </source>
</evidence>
<gene>
    <name evidence="2" type="ORF">C6568_14775</name>
</gene>
<feature type="transmembrane region" description="Helical" evidence="1">
    <location>
        <begin position="46"/>
        <end position="71"/>
    </location>
</feature>
<dbReference type="RefSeq" id="WP_106684815.1">
    <property type="nucleotide sequence ID" value="NZ_CP027667.1"/>
</dbReference>
<keyword evidence="1" id="KW-0472">Membrane</keyword>
<evidence type="ECO:0000256" key="1">
    <source>
        <dbReference type="SAM" id="Phobius"/>
    </source>
</evidence>
<dbReference type="KEGG" id="mela:C6568_14775"/>
<organism evidence="2 3">
    <name type="scientific">Melaminivora suipulveris</name>
    <dbReference type="NCBI Taxonomy" id="2109913"/>
    <lineage>
        <taxon>Bacteria</taxon>
        <taxon>Pseudomonadati</taxon>
        <taxon>Pseudomonadota</taxon>
        <taxon>Betaproteobacteria</taxon>
        <taxon>Burkholderiales</taxon>
        <taxon>Comamonadaceae</taxon>
        <taxon>Melaminivora</taxon>
    </lineage>
</organism>
<dbReference type="EMBL" id="CP027667">
    <property type="protein sequence ID" value="AVO50364.1"/>
    <property type="molecule type" value="Genomic_DNA"/>
</dbReference>
<name>A0A2R3QFA1_9BURK</name>
<evidence type="ECO:0000313" key="3">
    <source>
        <dbReference type="Proteomes" id="UP000237925"/>
    </source>
</evidence>
<feature type="transmembrane region" description="Helical" evidence="1">
    <location>
        <begin position="20"/>
        <end position="39"/>
    </location>
</feature>
<reference evidence="2 3" key="1">
    <citation type="submission" date="2018-03" db="EMBL/GenBank/DDBJ databases">
        <title>Genome sequencing of Melaminivora sp.</title>
        <authorList>
            <person name="Kim S.-J."/>
            <person name="Heo J."/>
            <person name="Ahn J.-H."/>
            <person name="Kwon S.-W."/>
        </authorList>
    </citation>
    <scope>NUCLEOTIDE SEQUENCE [LARGE SCALE GENOMIC DNA]</scope>
    <source>
        <strain evidence="2 3">SC2-9</strain>
    </source>
</reference>
<keyword evidence="1" id="KW-1133">Transmembrane helix</keyword>
<dbReference type="Proteomes" id="UP000237925">
    <property type="component" value="Chromosome"/>
</dbReference>
<keyword evidence="3" id="KW-1185">Reference proteome</keyword>
<dbReference type="OrthoDB" id="8564887at2"/>
<feature type="transmembrane region" description="Helical" evidence="1">
    <location>
        <begin position="91"/>
        <end position="113"/>
    </location>
</feature>
<dbReference type="AlphaFoldDB" id="A0A2R3QFA1"/>
<keyword evidence="1" id="KW-0812">Transmembrane</keyword>
<protein>
    <submittedName>
        <fullName evidence="2">Uncharacterized protein</fullName>
    </submittedName>
</protein>
<proteinExistence type="predicted"/>
<sequence length="138" mass="15102">MAFLRELQAGATVFTQVRFWALVVFSIVLPCVIYGLLLVKRSVSPLVVLFFGLLLVFVAGVDVYLLQALAADARATLSRADNALFSSEVSTALYLLPALIGGVGVNVTSHVLIRHLFGAERRFEHAREDSQDQRARLG</sequence>